<accession>A0A6M3M2C8</accession>
<feature type="transmembrane region" description="Helical" evidence="1">
    <location>
        <begin position="46"/>
        <end position="70"/>
    </location>
</feature>
<keyword evidence="1" id="KW-1133">Transmembrane helix</keyword>
<feature type="transmembrane region" description="Helical" evidence="1">
    <location>
        <begin position="113"/>
        <end position="130"/>
    </location>
</feature>
<keyword evidence="1" id="KW-0472">Membrane</keyword>
<sequence>MTQFIIFTAVFLILESIHDALVIEGRKKFNIKYDKWWHKVDVLVKSWMLIGILYFWGVPAIWAGVIYFCLFFSARAWLFNLSLNIVRDLLGAGIPLFHLGKSGIEGWFVKHKVSWLYWLSALVLTIILIVI</sequence>
<dbReference type="EMBL" id="MT143675">
    <property type="protein sequence ID" value="QJA99942.1"/>
    <property type="molecule type" value="Genomic_DNA"/>
</dbReference>
<reference evidence="2" key="1">
    <citation type="submission" date="2020-03" db="EMBL/GenBank/DDBJ databases">
        <title>The deep terrestrial virosphere.</title>
        <authorList>
            <person name="Holmfeldt K."/>
            <person name="Nilsson E."/>
            <person name="Simone D."/>
            <person name="Lopez-Fernandez M."/>
            <person name="Wu X."/>
            <person name="de Brujin I."/>
            <person name="Lundin D."/>
            <person name="Andersson A."/>
            <person name="Bertilsson S."/>
            <person name="Dopson M."/>
        </authorList>
    </citation>
    <scope>NUCLEOTIDE SEQUENCE</scope>
    <source>
        <strain evidence="2">MM171A00766</strain>
        <strain evidence="3">MM171B00553</strain>
    </source>
</reference>
<evidence type="ECO:0000256" key="1">
    <source>
        <dbReference type="SAM" id="Phobius"/>
    </source>
</evidence>
<proteinExistence type="predicted"/>
<gene>
    <name evidence="2" type="ORF">MM171A00766_0005</name>
    <name evidence="3" type="ORF">MM171B00553_0030</name>
</gene>
<organism evidence="2">
    <name type="scientific">viral metagenome</name>
    <dbReference type="NCBI Taxonomy" id="1070528"/>
    <lineage>
        <taxon>unclassified sequences</taxon>
        <taxon>metagenomes</taxon>
        <taxon>organismal metagenomes</taxon>
    </lineage>
</organism>
<evidence type="ECO:0000313" key="3">
    <source>
        <dbReference type="EMBL" id="QJB03783.1"/>
    </source>
</evidence>
<dbReference type="EMBL" id="MT143860">
    <property type="protein sequence ID" value="QJB03783.1"/>
    <property type="molecule type" value="Genomic_DNA"/>
</dbReference>
<dbReference type="AlphaFoldDB" id="A0A6M3M2C8"/>
<evidence type="ECO:0000313" key="2">
    <source>
        <dbReference type="EMBL" id="QJA99942.1"/>
    </source>
</evidence>
<keyword evidence="1" id="KW-0812">Transmembrane</keyword>
<name>A0A6M3M2C8_9ZZZZ</name>
<protein>
    <submittedName>
        <fullName evidence="2">Uncharacterized protein</fullName>
    </submittedName>
</protein>